<feature type="transmembrane region" description="Helical" evidence="1">
    <location>
        <begin position="64"/>
        <end position="83"/>
    </location>
</feature>
<dbReference type="EMBL" id="GBBM01007899">
    <property type="protein sequence ID" value="JAC27519.1"/>
    <property type="molecule type" value="mRNA"/>
</dbReference>
<keyword evidence="1" id="KW-0472">Membrane</keyword>
<organism evidence="2">
    <name type="scientific">Amblyomma triste</name>
    <name type="common">Neotropical tick</name>
    <dbReference type="NCBI Taxonomy" id="251400"/>
    <lineage>
        <taxon>Eukaryota</taxon>
        <taxon>Metazoa</taxon>
        <taxon>Ecdysozoa</taxon>
        <taxon>Arthropoda</taxon>
        <taxon>Chelicerata</taxon>
        <taxon>Arachnida</taxon>
        <taxon>Acari</taxon>
        <taxon>Parasitiformes</taxon>
        <taxon>Ixodida</taxon>
        <taxon>Ixodoidea</taxon>
        <taxon>Ixodidae</taxon>
        <taxon>Amblyomminae</taxon>
        <taxon>Amblyomma</taxon>
    </lineage>
</organism>
<keyword evidence="1" id="KW-0812">Transmembrane</keyword>
<dbReference type="AlphaFoldDB" id="A0A023G1A0"/>
<sequence length="91" mass="11247">MKTYYYIVYLLISLQCLVDRWYGTLRMCIIQETVKENTFLLPCSFSLRRLFALWCRFYRVRRKCFFFFFVSTNRHASAMYFVLSTLYTRLL</sequence>
<proteinExistence type="evidence at transcript level"/>
<keyword evidence="1" id="KW-1133">Transmembrane helix</keyword>
<protein>
    <submittedName>
        <fullName evidence="2">Putative secreted protein</fullName>
    </submittedName>
</protein>
<accession>A0A023G1A0</accession>
<name>A0A023G1A0_AMBTT</name>
<evidence type="ECO:0000313" key="2">
    <source>
        <dbReference type="EMBL" id="JAC27519.1"/>
    </source>
</evidence>
<evidence type="ECO:0000256" key="1">
    <source>
        <dbReference type="SAM" id="Phobius"/>
    </source>
</evidence>
<reference evidence="2" key="1">
    <citation type="submission" date="2014-03" db="EMBL/GenBank/DDBJ databases">
        <title>The sialotranscriptome of Amblyomma triste, Amblyomma parvum and Amblyomma cajennense ticks, uncovered by 454-based RNA-seq.</title>
        <authorList>
            <person name="Garcia G.R."/>
            <person name="Gardinassi L.G."/>
            <person name="Ribeiro J.M."/>
            <person name="Anatriello E."/>
            <person name="Ferreira B.R."/>
            <person name="Moreira H.N."/>
            <person name="Mafra C."/>
            <person name="Olegario M.M."/>
            <person name="Szabo P.J."/>
            <person name="Miranda-Santos I.K."/>
            <person name="Maruyama S.R."/>
        </authorList>
    </citation>
    <scope>NUCLEOTIDE SEQUENCE</scope>
    <source>
        <strain evidence="2">Mato Grasso do Sul</strain>
        <tissue evidence="2">Salivary glands</tissue>
    </source>
</reference>